<dbReference type="Proteomes" id="UP000515563">
    <property type="component" value="Chromosome"/>
</dbReference>
<proteinExistence type="inferred from homology"/>
<sequence length="137" mass="14309">MADVGTLPAATPADPAPAIGLREPGERGRLDISSRAVERIAEAAALQVDPVTRQSATFGRGVPKAHAVLAGNRVRLRVEIAVVWGRPLAEIAAEVRTRVADIVADLTALGVDAVGVDIVAVLIQPETSTDQPARRLL</sequence>
<organism evidence="3 4">
    <name type="scientific">Kribbella qitaiheensis</name>
    <dbReference type="NCBI Taxonomy" id="1544730"/>
    <lineage>
        <taxon>Bacteria</taxon>
        <taxon>Bacillati</taxon>
        <taxon>Actinomycetota</taxon>
        <taxon>Actinomycetes</taxon>
        <taxon>Propionibacteriales</taxon>
        <taxon>Kribbellaceae</taxon>
        <taxon>Kribbella</taxon>
    </lineage>
</organism>
<feature type="compositionally biased region" description="Low complexity" evidence="2">
    <location>
        <begin position="8"/>
        <end position="18"/>
    </location>
</feature>
<dbReference type="KEGG" id="kqi:F1D05_10750"/>
<accession>A0A7G6WWB8</accession>
<evidence type="ECO:0000313" key="3">
    <source>
        <dbReference type="EMBL" id="QNE18283.1"/>
    </source>
</evidence>
<protein>
    <submittedName>
        <fullName evidence="3">Asp23/Gls24 family envelope stress response protein</fullName>
    </submittedName>
</protein>
<name>A0A7G6WWB8_9ACTN</name>
<reference evidence="3 4" key="2">
    <citation type="journal article" date="2020" name="Microbiol. Resour. Announc.">
        <title>Antarctic desert soil bacteria exhibit high novel natural product potential, evaluated through long-read genome sequencing and comparative genomics.</title>
        <authorList>
            <person name="Benaud N."/>
            <person name="Edwards R.J."/>
            <person name="Amos T.G."/>
            <person name="D'Agostino P.M."/>
            <person name="Gutierrez-Chavez C."/>
            <person name="Montgomery K."/>
            <person name="Nicetic I."/>
            <person name="Ferrari B.C."/>
        </authorList>
    </citation>
    <scope>NUCLEOTIDE SEQUENCE [LARGE SCALE GENOMIC DNA]</scope>
    <source>
        <strain evidence="3 4">SPB151</strain>
    </source>
</reference>
<reference evidence="4" key="1">
    <citation type="submission" date="2019-09" db="EMBL/GenBank/DDBJ databases">
        <title>Antimicrobial potential of Antarctic Bacteria.</title>
        <authorList>
            <person name="Benaud N."/>
            <person name="Edwards R.J."/>
            <person name="Ferrari B.C."/>
        </authorList>
    </citation>
    <scope>NUCLEOTIDE SEQUENCE [LARGE SCALE GENOMIC DNA]</scope>
    <source>
        <strain evidence="4">SPB151</strain>
    </source>
</reference>
<gene>
    <name evidence="3" type="ORF">F1D05_10750</name>
</gene>
<dbReference type="Pfam" id="PF03780">
    <property type="entry name" value="Asp23"/>
    <property type="match status" value="1"/>
</dbReference>
<evidence type="ECO:0000313" key="4">
    <source>
        <dbReference type="Proteomes" id="UP000515563"/>
    </source>
</evidence>
<evidence type="ECO:0000256" key="1">
    <source>
        <dbReference type="ARBA" id="ARBA00005721"/>
    </source>
</evidence>
<dbReference type="AlphaFoldDB" id="A0A7G6WWB8"/>
<dbReference type="EMBL" id="CP043661">
    <property type="protein sequence ID" value="QNE18283.1"/>
    <property type="molecule type" value="Genomic_DNA"/>
</dbReference>
<feature type="region of interest" description="Disordered" evidence="2">
    <location>
        <begin position="1"/>
        <end position="25"/>
    </location>
</feature>
<dbReference type="RefSeq" id="WP_185447310.1">
    <property type="nucleotide sequence ID" value="NZ_CP043661.1"/>
</dbReference>
<comment type="similarity">
    <text evidence="1">Belongs to the asp23 family.</text>
</comment>
<dbReference type="InterPro" id="IPR005531">
    <property type="entry name" value="Asp23"/>
</dbReference>
<evidence type="ECO:0000256" key="2">
    <source>
        <dbReference type="SAM" id="MobiDB-lite"/>
    </source>
</evidence>
<keyword evidence="4" id="KW-1185">Reference proteome</keyword>